<dbReference type="PANTHER" id="PTHR23157:SF25">
    <property type="entry name" value="GRIP AND COILED-COIL DOMAIN-CONTAINING PROTEIN 1"/>
    <property type="match status" value="1"/>
</dbReference>
<evidence type="ECO:0000256" key="6">
    <source>
        <dbReference type="SAM" id="Coils"/>
    </source>
</evidence>
<evidence type="ECO:0000313" key="10">
    <source>
        <dbReference type="WBParaSite" id="PSAMB.scaffold65size88781.g1155.t1"/>
    </source>
</evidence>
<keyword evidence="4 6" id="KW-0175">Coiled coil</keyword>
<dbReference type="SMART" id="SM00755">
    <property type="entry name" value="Grip"/>
    <property type="match status" value="1"/>
</dbReference>
<dbReference type="AlphaFoldDB" id="A0A914X6Q6"/>
<dbReference type="InterPro" id="IPR051952">
    <property type="entry name" value="Golgi-autophagy_related"/>
</dbReference>
<dbReference type="GO" id="GO:0005794">
    <property type="term" value="C:Golgi apparatus"/>
    <property type="evidence" value="ECO:0007669"/>
    <property type="project" value="TreeGrafter"/>
</dbReference>
<feature type="region of interest" description="Disordered" evidence="7">
    <location>
        <begin position="520"/>
        <end position="579"/>
    </location>
</feature>
<feature type="domain" description="GRIP" evidence="8">
    <location>
        <begin position="655"/>
        <end position="705"/>
    </location>
</feature>
<sequence length="718" mass="81807">MASRSDLQKKVDEQQKQLTVYEKKLKDVIRAYKGLLAEKQALEASVQALSSSDQHDAQGQHGETGDLVKFDSESEMDSASESGASSSKNDRMATLKHAIATLTQEKSRIEAAFQADKKLLLAEKEALKEQLETQKAEGNSQRVILEQQANELRARLRQTQTEREAEQDDHGAVLNEMQTRFAKERTKGEQMERQIAELYKKLQEKSDEPFAFQDQIAELNAEVDRLRAELKEASEKAEMTPTLQSLREQIEQLRMQHHSALEEERGRAVTSATELAAAGEQRENRVGALETRLADQSATIGEYERQHQADCALMDKLKTRIQLLDQENTDLAQSMRKKSSVGEESLSDAVDKFKLLAQRIRHLDAGLNFYHALNLESPDAELAHETCRQRYDNLFEEFERYKLKAQAVLKTKQKDTGTSDESAVDVAHMKSVMSSLHHKLQLTEKERVDADRSYQETVNGLRHTIAEMQNSQERTLADLRQQMQQRVSEMEAEMQKQRTRTLDVLAEKEKELEVTRTILSAVRGQNVNDPVDPPQSSPPGERPAKLSPTDRRESGRDSVNSVRSASGEPPAGRRSSVTSPMMLVNLPNTDSPNVFYQQELAKREKEINQLRRELRSAESSMREIQHASVTKDLQHYETIEKLKEEIRALEGKLRLYREDANLEYLRNVFVQFIACDSVVGKRHMLRAIGSVLKLSQKEMHTIDKQQDSWFGAFIKPNK</sequence>
<evidence type="ECO:0000256" key="5">
    <source>
        <dbReference type="ARBA" id="ARBA00023136"/>
    </source>
</evidence>
<name>A0A914X6Q6_9BILA</name>
<accession>A0A914X6Q6</accession>
<feature type="coiled-coil region" evidence="6">
    <location>
        <begin position="473"/>
        <end position="500"/>
    </location>
</feature>
<feature type="compositionally biased region" description="Pro residues" evidence="7">
    <location>
        <begin position="531"/>
        <end position="541"/>
    </location>
</feature>
<organism evidence="9 10">
    <name type="scientific">Plectus sambesii</name>
    <dbReference type="NCBI Taxonomy" id="2011161"/>
    <lineage>
        <taxon>Eukaryota</taxon>
        <taxon>Metazoa</taxon>
        <taxon>Ecdysozoa</taxon>
        <taxon>Nematoda</taxon>
        <taxon>Chromadorea</taxon>
        <taxon>Plectida</taxon>
        <taxon>Plectina</taxon>
        <taxon>Plectoidea</taxon>
        <taxon>Plectidae</taxon>
        <taxon>Plectus</taxon>
    </lineage>
</organism>
<feature type="compositionally biased region" description="Basic and acidic residues" evidence="7">
    <location>
        <begin position="53"/>
        <end position="72"/>
    </location>
</feature>
<evidence type="ECO:0000256" key="3">
    <source>
        <dbReference type="ARBA" id="ARBA00022490"/>
    </source>
</evidence>
<feature type="coiled-coil region" evidence="6">
    <location>
        <begin position="593"/>
        <end position="659"/>
    </location>
</feature>
<dbReference type="Gene3D" id="1.10.220.60">
    <property type="entry name" value="GRIP domain"/>
    <property type="match status" value="1"/>
</dbReference>
<feature type="coiled-coil region" evidence="6">
    <location>
        <begin position="4"/>
        <end position="45"/>
    </location>
</feature>
<keyword evidence="9" id="KW-1185">Reference proteome</keyword>
<evidence type="ECO:0000313" key="9">
    <source>
        <dbReference type="Proteomes" id="UP000887566"/>
    </source>
</evidence>
<feature type="region of interest" description="Disordered" evidence="7">
    <location>
        <begin position="45"/>
        <end position="91"/>
    </location>
</feature>
<dbReference type="InterPro" id="IPR000237">
    <property type="entry name" value="GRIP_dom"/>
</dbReference>
<keyword evidence="5" id="KW-0472">Membrane</keyword>
<dbReference type="Proteomes" id="UP000887566">
    <property type="component" value="Unplaced"/>
</dbReference>
<dbReference type="PANTHER" id="PTHR23157">
    <property type="entry name" value="GRIP AND COILED-COIL DOMAIN-CONTAINING PROTEIN 1"/>
    <property type="match status" value="1"/>
</dbReference>
<feature type="compositionally biased region" description="Basic and acidic residues" evidence="7">
    <location>
        <begin position="542"/>
        <end position="556"/>
    </location>
</feature>
<evidence type="ECO:0000256" key="7">
    <source>
        <dbReference type="SAM" id="MobiDB-lite"/>
    </source>
</evidence>
<dbReference type="PROSITE" id="PS50913">
    <property type="entry name" value="GRIP"/>
    <property type="match status" value="1"/>
</dbReference>
<keyword evidence="3" id="KW-0963">Cytoplasm</keyword>
<reference evidence="10" key="1">
    <citation type="submission" date="2022-11" db="UniProtKB">
        <authorList>
            <consortium name="WormBaseParasite"/>
        </authorList>
    </citation>
    <scope>IDENTIFICATION</scope>
</reference>
<proteinExistence type="predicted"/>
<evidence type="ECO:0000256" key="2">
    <source>
        <dbReference type="ARBA" id="ARBA00004496"/>
    </source>
</evidence>
<dbReference type="Pfam" id="PF01465">
    <property type="entry name" value="GRIP"/>
    <property type="match status" value="1"/>
</dbReference>
<evidence type="ECO:0000256" key="1">
    <source>
        <dbReference type="ARBA" id="ARBA00004184"/>
    </source>
</evidence>
<dbReference type="WBParaSite" id="PSAMB.scaffold65size88781.g1155.t1">
    <property type="protein sequence ID" value="PSAMB.scaffold65size88781.g1155.t1"/>
    <property type="gene ID" value="PSAMB.scaffold65size88781.g1155"/>
</dbReference>
<protein>
    <submittedName>
        <fullName evidence="10">GRIP domain-containing protein</fullName>
    </submittedName>
</protein>
<evidence type="ECO:0000256" key="4">
    <source>
        <dbReference type="ARBA" id="ARBA00023054"/>
    </source>
</evidence>
<feature type="coiled-coil region" evidence="6">
    <location>
        <begin position="92"/>
        <end position="263"/>
    </location>
</feature>
<evidence type="ECO:0000259" key="8">
    <source>
        <dbReference type="PROSITE" id="PS50913"/>
    </source>
</evidence>
<comment type="subcellular location">
    <subcellularLocation>
        <location evidence="2">Cytoplasm</location>
    </subcellularLocation>
    <subcellularLocation>
        <location evidence="1">Endomembrane system</location>
        <topology evidence="1">Peripheral membrane protein</topology>
    </subcellularLocation>
</comment>